<feature type="compositionally biased region" description="Basic and acidic residues" evidence="1">
    <location>
        <begin position="287"/>
        <end position="298"/>
    </location>
</feature>
<keyword evidence="3" id="KW-1185">Reference proteome</keyword>
<feature type="compositionally biased region" description="Basic and acidic residues" evidence="1">
    <location>
        <begin position="380"/>
        <end position="393"/>
    </location>
</feature>
<protein>
    <submittedName>
        <fullName evidence="2">Uncharacterized protein</fullName>
    </submittedName>
</protein>
<feature type="region of interest" description="Disordered" evidence="1">
    <location>
        <begin position="1"/>
        <end position="430"/>
    </location>
</feature>
<evidence type="ECO:0000256" key="1">
    <source>
        <dbReference type="SAM" id="MobiDB-lite"/>
    </source>
</evidence>
<gene>
    <name evidence="2" type="ORF">PCOR1329_LOCUS10469</name>
</gene>
<dbReference type="Proteomes" id="UP001189429">
    <property type="component" value="Unassembled WGS sequence"/>
</dbReference>
<sequence length="430" mass="46588">MASEEGPCESVGSSYAGLVEPEEHELLAGRMGDSVATSTQVAEAATLPDTPLAMNEMKNELRTPPCRRPPSGSDAEPESPSSRPRRACAFMALGLLRRGWPKSKQAGPRCSQTRSRSFPPRSRLPVARPPRRQATPTARLPVARPRQATPTARLPVATPPRRQATPTARLLTPTARLPARRQATPTARLPVARPRQATPTARLPVARPPRRQATPTARTTTARASRSTTTTSRVRSGRSSGPASLTGASGKTRPRSTASFMSDRPTLEQSKARKEAEEAFRLSQIRSAREAQTKEIEARGGCMLRGGITQSQEQSKIDQKARESKEAAELAEIPRRSKEPQEQVQVQIEDQELAEAMRKSRNQLEIDKARRSGYRSPSPDSRHPEASGHRDPYPDPAPSSRHAADAAAGSASAITDTLSTGGDWEGKGRS</sequence>
<feature type="compositionally biased region" description="Low complexity" evidence="1">
    <location>
        <begin position="398"/>
        <end position="413"/>
    </location>
</feature>
<comment type="caution">
    <text evidence="2">The sequence shown here is derived from an EMBL/GenBank/DDBJ whole genome shotgun (WGS) entry which is preliminary data.</text>
</comment>
<evidence type="ECO:0000313" key="3">
    <source>
        <dbReference type="Proteomes" id="UP001189429"/>
    </source>
</evidence>
<feature type="compositionally biased region" description="Low complexity" evidence="1">
    <location>
        <begin position="114"/>
        <end position="139"/>
    </location>
</feature>
<proteinExistence type="predicted"/>
<organism evidence="2 3">
    <name type="scientific">Prorocentrum cordatum</name>
    <dbReference type="NCBI Taxonomy" id="2364126"/>
    <lineage>
        <taxon>Eukaryota</taxon>
        <taxon>Sar</taxon>
        <taxon>Alveolata</taxon>
        <taxon>Dinophyceae</taxon>
        <taxon>Prorocentrales</taxon>
        <taxon>Prorocentraceae</taxon>
        <taxon>Prorocentrum</taxon>
    </lineage>
</organism>
<feature type="compositionally biased region" description="Low complexity" evidence="1">
    <location>
        <begin position="164"/>
        <end position="181"/>
    </location>
</feature>
<dbReference type="EMBL" id="CAUYUJ010002969">
    <property type="protein sequence ID" value="CAK0803187.1"/>
    <property type="molecule type" value="Genomic_DNA"/>
</dbReference>
<feature type="compositionally biased region" description="Basic and acidic residues" evidence="1">
    <location>
        <begin position="270"/>
        <end position="280"/>
    </location>
</feature>
<name>A0ABN9QBC1_9DINO</name>
<feature type="compositionally biased region" description="Basic and acidic residues" evidence="1">
    <location>
        <begin position="315"/>
        <end position="341"/>
    </location>
</feature>
<feature type="compositionally biased region" description="Basic and acidic residues" evidence="1">
    <location>
        <begin position="355"/>
        <end position="370"/>
    </location>
</feature>
<feature type="compositionally biased region" description="Low complexity" evidence="1">
    <location>
        <begin position="211"/>
        <end position="244"/>
    </location>
</feature>
<accession>A0ABN9QBC1</accession>
<reference evidence="2" key="1">
    <citation type="submission" date="2023-10" db="EMBL/GenBank/DDBJ databases">
        <authorList>
            <person name="Chen Y."/>
            <person name="Shah S."/>
            <person name="Dougan E. K."/>
            <person name="Thang M."/>
            <person name="Chan C."/>
        </authorList>
    </citation>
    <scope>NUCLEOTIDE SEQUENCE [LARGE SCALE GENOMIC DNA]</scope>
</reference>
<evidence type="ECO:0000313" key="2">
    <source>
        <dbReference type="EMBL" id="CAK0803187.1"/>
    </source>
</evidence>